<evidence type="ECO:0000256" key="2">
    <source>
        <dbReference type="ARBA" id="ARBA00022692"/>
    </source>
</evidence>
<dbReference type="SMART" id="SM00382">
    <property type="entry name" value="AAA"/>
    <property type="match status" value="1"/>
</dbReference>
<dbReference type="InterPro" id="IPR003439">
    <property type="entry name" value="ABC_transporter-like_ATP-bd"/>
</dbReference>
<evidence type="ECO:0000259" key="8">
    <source>
        <dbReference type="PROSITE" id="PS50893"/>
    </source>
</evidence>
<reference evidence="10 11" key="1">
    <citation type="submission" date="2014-11" db="EMBL/GenBank/DDBJ databases">
        <title>Genetic blueprint of the zoonotic pathogen Toxocara canis.</title>
        <authorList>
            <person name="Zhu X.-Q."/>
            <person name="Korhonen P.K."/>
            <person name="Cai H."/>
            <person name="Young N.D."/>
            <person name="Nejsum P."/>
            <person name="von Samson-Himmelstjerna G."/>
            <person name="Boag P.R."/>
            <person name="Tan P."/>
            <person name="Li Q."/>
            <person name="Min J."/>
            <person name="Yang Y."/>
            <person name="Wang X."/>
            <person name="Fang X."/>
            <person name="Hall R.S."/>
            <person name="Hofmann A."/>
            <person name="Sternberg P.W."/>
            <person name="Jex A.R."/>
            <person name="Gasser R.B."/>
        </authorList>
    </citation>
    <scope>NUCLEOTIDE SEQUENCE [LARGE SCALE GENOMIC DNA]</scope>
    <source>
        <strain evidence="10">PN_DK_2014</strain>
    </source>
</reference>
<dbReference type="Pfam" id="PF00005">
    <property type="entry name" value="ABC_tran"/>
    <property type="match status" value="1"/>
</dbReference>
<keyword evidence="2 7" id="KW-0812">Transmembrane</keyword>
<dbReference type="InterPro" id="IPR011527">
    <property type="entry name" value="ABC1_TM_dom"/>
</dbReference>
<dbReference type="GO" id="GO:0140359">
    <property type="term" value="F:ABC-type transporter activity"/>
    <property type="evidence" value="ECO:0007669"/>
    <property type="project" value="InterPro"/>
</dbReference>
<dbReference type="PROSITE" id="PS50893">
    <property type="entry name" value="ABC_TRANSPORTER_2"/>
    <property type="match status" value="1"/>
</dbReference>
<name>A0A0B2V542_TOXCA</name>
<dbReference type="FunFam" id="3.40.50.300:FF:002283">
    <property type="entry name" value="p-GlycoProtein related"/>
    <property type="match status" value="1"/>
</dbReference>
<dbReference type="CDD" id="cd03249">
    <property type="entry name" value="ABC_MTABC3_MDL1_MDL2"/>
    <property type="match status" value="1"/>
</dbReference>
<comment type="caution">
    <text evidence="10">The sequence shown here is derived from an EMBL/GenBank/DDBJ whole genome shotgun (WGS) entry which is preliminary data.</text>
</comment>
<keyword evidence="5 7" id="KW-1133">Transmembrane helix</keyword>
<evidence type="ECO:0000259" key="9">
    <source>
        <dbReference type="PROSITE" id="PS50929"/>
    </source>
</evidence>
<protein>
    <submittedName>
        <fullName evidence="10">Multidrug resistance protein pgp-1</fullName>
    </submittedName>
</protein>
<accession>A0A0B2V542</accession>
<feature type="domain" description="ABC transmembrane type-1" evidence="9">
    <location>
        <begin position="1"/>
        <end position="173"/>
    </location>
</feature>
<evidence type="ECO:0000256" key="5">
    <source>
        <dbReference type="ARBA" id="ARBA00022989"/>
    </source>
</evidence>
<evidence type="ECO:0000256" key="3">
    <source>
        <dbReference type="ARBA" id="ARBA00022741"/>
    </source>
</evidence>
<dbReference type="PROSITE" id="PS00211">
    <property type="entry name" value="ABC_TRANSPORTER_1"/>
    <property type="match status" value="1"/>
</dbReference>
<dbReference type="Gene3D" id="1.20.1560.10">
    <property type="entry name" value="ABC transporter type 1, transmembrane domain"/>
    <property type="match status" value="1"/>
</dbReference>
<dbReference type="STRING" id="6265.A0A0B2V542"/>
<dbReference type="InterPro" id="IPR036640">
    <property type="entry name" value="ABC1_TM_sf"/>
</dbReference>
<feature type="transmembrane region" description="Helical" evidence="7">
    <location>
        <begin position="112"/>
        <end position="138"/>
    </location>
</feature>
<dbReference type="InterPro" id="IPR003593">
    <property type="entry name" value="AAA+_ATPase"/>
</dbReference>
<dbReference type="PROSITE" id="PS50929">
    <property type="entry name" value="ABC_TM1F"/>
    <property type="match status" value="1"/>
</dbReference>
<evidence type="ECO:0000256" key="6">
    <source>
        <dbReference type="ARBA" id="ARBA00023136"/>
    </source>
</evidence>
<dbReference type="Proteomes" id="UP000031036">
    <property type="component" value="Unassembled WGS sequence"/>
</dbReference>
<dbReference type="AlphaFoldDB" id="A0A0B2V542"/>
<dbReference type="Gene3D" id="3.40.50.300">
    <property type="entry name" value="P-loop containing nucleotide triphosphate hydrolases"/>
    <property type="match status" value="1"/>
</dbReference>
<dbReference type="GO" id="GO:0016020">
    <property type="term" value="C:membrane"/>
    <property type="evidence" value="ECO:0007669"/>
    <property type="project" value="UniProtKB-SubCell"/>
</dbReference>
<dbReference type="InterPro" id="IPR027417">
    <property type="entry name" value="P-loop_NTPase"/>
</dbReference>
<keyword evidence="6 7" id="KW-0472">Membrane</keyword>
<dbReference type="EMBL" id="JPKZ01002484">
    <property type="protein sequence ID" value="KHN76604.1"/>
    <property type="molecule type" value="Genomic_DNA"/>
</dbReference>
<comment type="subcellular location">
    <subcellularLocation>
        <location evidence="1">Membrane</location>
        <topology evidence="1">Multi-pass membrane protein</topology>
    </subcellularLocation>
</comment>
<dbReference type="InterPro" id="IPR039421">
    <property type="entry name" value="Type_1_exporter"/>
</dbReference>
<evidence type="ECO:0000313" key="11">
    <source>
        <dbReference type="Proteomes" id="UP000031036"/>
    </source>
</evidence>
<feature type="non-terminal residue" evidence="10">
    <location>
        <position position="1"/>
    </location>
</feature>
<dbReference type="OrthoDB" id="6500128at2759"/>
<keyword evidence="4" id="KW-0067">ATP-binding</keyword>
<dbReference type="PANTHER" id="PTHR24221">
    <property type="entry name" value="ATP-BINDING CASSETTE SUB-FAMILY B"/>
    <property type="match status" value="1"/>
</dbReference>
<organism evidence="10 11">
    <name type="scientific">Toxocara canis</name>
    <name type="common">Canine roundworm</name>
    <dbReference type="NCBI Taxonomy" id="6265"/>
    <lineage>
        <taxon>Eukaryota</taxon>
        <taxon>Metazoa</taxon>
        <taxon>Ecdysozoa</taxon>
        <taxon>Nematoda</taxon>
        <taxon>Chromadorea</taxon>
        <taxon>Rhabditida</taxon>
        <taxon>Spirurina</taxon>
        <taxon>Ascaridomorpha</taxon>
        <taxon>Ascaridoidea</taxon>
        <taxon>Toxocaridae</taxon>
        <taxon>Toxocara</taxon>
    </lineage>
</organism>
<dbReference type="CDD" id="cd18578">
    <property type="entry name" value="ABC_6TM_Pgp_ABCB1_D2_like"/>
    <property type="match status" value="1"/>
</dbReference>
<dbReference type="Pfam" id="PF00664">
    <property type="entry name" value="ABC_membrane"/>
    <property type="match status" value="1"/>
</dbReference>
<sequence>AIDYRLGSVLSAVVSVGCGIGIAFYFGWQMALLTVAIFPLAGVGQAFHLKFIEGRYNKDAKEMASGGRVAIEAIENIRTVQALTLERKLHGKFCEFLERPHKNSRKKAVAQGIAYGFSSSIFFFLYAAAFRFGLYLIVSSISEPMNVMKVLFAISFTAGSLGFASAYFPEYAKAKFAAGIIFKMLEEKPKIDSMAKSGIKPEINGSVDFSKLYFAYPQRPEVGILKGLDLHVDAGQTLAIVGPSGCGKSTVVSLLERFYDPIEGIIKVDGNDVRSMNPSYLRSQMALVAQEPTLFDCSIRENITYGLEESQFTQEDITNVAQLANIDKFIKELPNGYETRVGEKGTQLSGGQKQRIAIARALIRKPKILLLDEATSALDTESEKVVQEALDRAGQGRTCIIIAHRLSTIVNADCIAVVKNGIVLEKGKHAELMSKRGAYYSLTQKQSLKEAAKSEDAVDSRF</sequence>
<dbReference type="PANTHER" id="PTHR24221:SF612">
    <property type="entry name" value="P-GLYCOPROTEIN RELATED"/>
    <property type="match status" value="1"/>
</dbReference>
<dbReference type="InterPro" id="IPR017871">
    <property type="entry name" value="ABC_transporter-like_CS"/>
</dbReference>
<dbReference type="GO" id="GO:0016887">
    <property type="term" value="F:ATP hydrolysis activity"/>
    <property type="evidence" value="ECO:0007669"/>
    <property type="project" value="InterPro"/>
</dbReference>
<feature type="transmembrane region" description="Helical" evidence="7">
    <location>
        <begin position="32"/>
        <end position="52"/>
    </location>
</feature>
<keyword evidence="3" id="KW-0547">Nucleotide-binding</keyword>
<feature type="transmembrane region" description="Helical" evidence="7">
    <location>
        <begin position="150"/>
        <end position="168"/>
    </location>
</feature>
<dbReference type="SUPFAM" id="SSF52540">
    <property type="entry name" value="P-loop containing nucleoside triphosphate hydrolases"/>
    <property type="match status" value="1"/>
</dbReference>
<evidence type="ECO:0000256" key="1">
    <source>
        <dbReference type="ARBA" id="ARBA00004141"/>
    </source>
</evidence>
<keyword evidence="11" id="KW-1185">Reference proteome</keyword>
<feature type="transmembrane region" description="Helical" evidence="7">
    <location>
        <begin position="7"/>
        <end position="26"/>
    </location>
</feature>
<evidence type="ECO:0000256" key="4">
    <source>
        <dbReference type="ARBA" id="ARBA00022840"/>
    </source>
</evidence>
<dbReference type="GO" id="GO:0005524">
    <property type="term" value="F:ATP binding"/>
    <property type="evidence" value="ECO:0007669"/>
    <property type="project" value="UniProtKB-KW"/>
</dbReference>
<dbReference type="SUPFAM" id="SSF90123">
    <property type="entry name" value="ABC transporter transmembrane region"/>
    <property type="match status" value="1"/>
</dbReference>
<proteinExistence type="predicted"/>
<gene>
    <name evidence="10" type="primary">pgp-1</name>
    <name evidence="10" type="ORF">Tcan_05561</name>
</gene>
<dbReference type="OMA" id="EDTHENL"/>
<evidence type="ECO:0000313" key="10">
    <source>
        <dbReference type="EMBL" id="KHN76604.1"/>
    </source>
</evidence>
<feature type="domain" description="ABC transporter" evidence="8">
    <location>
        <begin position="207"/>
        <end position="445"/>
    </location>
</feature>
<evidence type="ECO:0000256" key="7">
    <source>
        <dbReference type="SAM" id="Phobius"/>
    </source>
</evidence>